<dbReference type="PANTHER" id="PTHR31644">
    <property type="entry name" value="TRANSCRIPTIONAL ACTIVATOR ARO80-RELATED"/>
    <property type="match status" value="1"/>
</dbReference>
<dbReference type="EMBL" id="JZBS01004070">
    <property type="protein sequence ID" value="KKK12319.1"/>
    <property type="molecule type" value="Genomic_DNA"/>
</dbReference>
<dbReference type="Gene3D" id="4.10.240.10">
    <property type="entry name" value="Zn(2)-C6 fungal-type DNA-binding domain"/>
    <property type="match status" value="1"/>
</dbReference>
<keyword evidence="3" id="KW-0804">Transcription</keyword>
<evidence type="ECO:0000313" key="7">
    <source>
        <dbReference type="EMBL" id="KKK12319.1"/>
    </source>
</evidence>
<feature type="domain" description="Zn(2)-C6 fungal-type" evidence="6">
    <location>
        <begin position="29"/>
        <end position="67"/>
    </location>
</feature>
<feature type="region of interest" description="Disordered" evidence="5">
    <location>
        <begin position="621"/>
        <end position="645"/>
    </location>
</feature>
<dbReference type="Pfam" id="PF00172">
    <property type="entry name" value="Zn_clus"/>
    <property type="match status" value="1"/>
</dbReference>
<dbReference type="PROSITE" id="PS50048">
    <property type="entry name" value="ZN2_CY6_FUNGAL_2"/>
    <property type="match status" value="1"/>
</dbReference>
<dbReference type="GO" id="GO:0009074">
    <property type="term" value="P:aromatic amino acid family catabolic process"/>
    <property type="evidence" value="ECO:0007669"/>
    <property type="project" value="TreeGrafter"/>
</dbReference>
<dbReference type="GO" id="GO:0045944">
    <property type="term" value="P:positive regulation of transcription by RNA polymerase II"/>
    <property type="evidence" value="ECO:0007669"/>
    <property type="project" value="TreeGrafter"/>
</dbReference>
<dbReference type="CDD" id="cd12148">
    <property type="entry name" value="fungal_TF_MHR"/>
    <property type="match status" value="1"/>
</dbReference>
<keyword evidence="2" id="KW-0238">DNA-binding</keyword>
<keyword evidence="4" id="KW-0539">Nucleus</keyword>
<sequence length="710" mass="80184">IWPAQAMEIRRSSRGGNVSDRTYQRTYKACIPCRARKAKCDLGELPDGSPIGPPCAKCRREHRQCVFSENRAWERKKKRQSREDFTSPPRTRLRLSTNTSRHNGQDGQQSQVRDSLPANDYGERDEGNAGLHQLHSSEGRQTRHQSTSTLDNSMMRTVVSSGNDALNILFEAAAAHSQEAGLNGSESRPRSTQNNIICDGSNESSLGQMHSVVSPEVLAKASRPVQLSYAAKEVLSIWNACRFVKMGWFTSREAVTLIDLSLHFPPENDGWDSDLVSKPLEPRDDDNLSSNRWLEDMIEPARRSDQMSWMLLGAALSLAHELGIFEVDDEKWNCLTGYEGFTSGDQIKLRRQRVQRLLYVYINQLAWRIGCVSLMPQSLNHTILNRQTARNLKQSGDEWLAFMDSWMDLTKLAKSVTDMFFPSVTFARQQLHSGRYIDLLDHFRPLLVKWKEEHLQSQVLEKPFYDILFIEYHFVRAYTHSIGMQAVVERVFSDSDPNVEEARATNVDPIDYEYIQEVIDGCCQILQKVTELGEAGALKFSPVRIFLRITSSSIFLMKALSLGSRQAKLRESLEILERSIQTLKCNALDDIHLSTRYAALLEMHVSRLRRNLLASSKSLKNNHSYGSTTRSSMVPLPNTDNDEGNTPTMEVPAPQTVPDLGFIPSFNDIGADDWLSLPFDPSMAPFGISSGGQFPAFEGGGLNFIWNLPD</sequence>
<proteinExistence type="predicted"/>
<keyword evidence="8" id="KW-1185">Reference proteome</keyword>
<dbReference type="GO" id="GO:0003677">
    <property type="term" value="F:DNA binding"/>
    <property type="evidence" value="ECO:0007669"/>
    <property type="project" value="UniProtKB-KW"/>
</dbReference>
<dbReference type="CDD" id="cd00067">
    <property type="entry name" value="GAL4"/>
    <property type="match status" value="1"/>
</dbReference>
<evidence type="ECO:0000259" key="6">
    <source>
        <dbReference type="PROSITE" id="PS50048"/>
    </source>
</evidence>
<dbReference type="GO" id="GO:0008270">
    <property type="term" value="F:zinc ion binding"/>
    <property type="evidence" value="ECO:0007669"/>
    <property type="project" value="InterPro"/>
</dbReference>
<evidence type="ECO:0000256" key="1">
    <source>
        <dbReference type="ARBA" id="ARBA00023015"/>
    </source>
</evidence>
<evidence type="ECO:0000256" key="5">
    <source>
        <dbReference type="SAM" id="MobiDB-lite"/>
    </source>
</evidence>
<feature type="region of interest" description="Disordered" evidence="5">
    <location>
        <begin position="180"/>
        <end position="199"/>
    </location>
</feature>
<dbReference type="InterPro" id="IPR001138">
    <property type="entry name" value="Zn2Cys6_DnaBD"/>
</dbReference>
<name>A0A0F8TXU8_9EURO</name>
<dbReference type="PANTHER" id="PTHR31644:SF3">
    <property type="entry name" value="ZN(II)2CYS6 TRANSCRIPTION FACTOR (EUROFUNG)"/>
    <property type="match status" value="1"/>
</dbReference>
<comment type="caution">
    <text evidence="7">The sequence shown here is derived from an EMBL/GenBank/DDBJ whole genome shotgun (WGS) entry which is preliminary data.</text>
</comment>
<dbReference type="OrthoDB" id="2262349at2759"/>
<protein>
    <submittedName>
        <fullName evidence="7">Putative C6 transcription factor</fullName>
    </submittedName>
</protein>
<dbReference type="AlphaFoldDB" id="A0A0F8TXU8"/>
<dbReference type="SMART" id="SM00066">
    <property type="entry name" value="GAL4"/>
    <property type="match status" value="1"/>
</dbReference>
<evidence type="ECO:0000256" key="2">
    <source>
        <dbReference type="ARBA" id="ARBA00023125"/>
    </source>
</evidence>
<dbReference type="Proteomes" id="UP000034291">
    <property type="component" value="Unassembled WGS sequence"/>
</dbReference>
<dbReference type="GO" id="GO:0005634">
    <property type="term" value="C:nucleus"/>
    <property type="evidence" value="ECO:0007669"/>
    <property type="project" value="TreeGrafter"/>
</dbReference>
<reference evidence="7 8" key="1">
    <citation type="submission" date="2015-02" db="EMBL/GenBank/DDBJ databases">
        <title>Draft Genome Sequences of Two Closely-Related Aflatoxigenic Aspergillus Species Obtained from the Cote d'Ivoire.</title>
        <authorList>
            <person name="Moore G.G."/>
            <person name="Beltz S.B."/>
            <person name="Mack B.M."/>
        </authorList>
    </citation>
    <scope>NUCLEOTIDE SEQUENCE [LARGE SCALE GENOMIC DNA]</scope>
    <source>
        <strain evidence="7 8">SRRC1468</strain>
    </source>
</reference>
<feature type="compositionally biased region" description="Polar residues" evidence="5">
    <location>
        <begin position="184"/>
        <end position="199"/>
    </location>
</feature>
<dbReference type="InterPro" id="IPR036864">
    <property type="entry name" value="Zn2-C6_fun-type_DNA-bd_sf"/>
</dbReference>
<dbReference type="STRING" id="308745.A0A0F8TXU8"/>
<organism evidence="7 8">
    <name type="scientific">Aspergillus rambellii</name>
    <dbReference type="NCBI Taxonomy" id="308745"/>
    <lineage>
        <taxon>Eukaryota</taxon>
        <taxon>Fungi</taxon>
        <taxon>Dikarya</taxon>
        <taxon>Ascomycota</taxon>
        <taxon>Pezizomycotina</taxon>
        <taxon>Eurotiomycetes</taxon>
        <taxon>Eurotiomycetidae</taxon>
        <taxon>Eurotiales</taxon>
        <taxon>Aspergillaceae</taxon>
        <taxon>Aspergillus</taxon>
        <taxon>Aspergillus subgen. Nidulantes</taxon>
    </lineage>
</organism>
<gene>
    <name evidence="7" type="ORF">ARAM_001365</name>
</gene>
<dbReference type="FunFam" id="4.10.240.10:FF:000032">
    <property type="entry name" value="Related to ARO80-positive transcription regulator of ARO9 and ARO10"/>
    <property type="match status" value="1"/>
</dbReference>
<feature type="region of interest" description="Disordered" evidence="5">
    <location>
        <begin position="72"/>
        <end position="153"/>
    </location>
</feature>
<evidence type="ECO:0000256" key="3">
    <source>
        <dbReference type="ARBA" id="ARBA00023163"/>
    </source>
</evidence>
<accession>A0A0F8TXU8</accession>
<dbReference type="SUPFAM" id="SSF57701">
    <property type="entry name" value="Zn2/Cys6 DNA-binding domain"/>
    <property type="match status" value="1"/>
</dbReference>
<feature type="compositionally biased region" description="Polar residues" evidence="5">
    <location>
        <begin position="621"/>
        <end position="632"/>
    </location>
</feature>
<dbReference type="InterPro" id="IPR052780">
    <property type="entry name" value="AAA_Catabolism_Regulators"/>
</dbReference>
<feature type="non-terminal residue" evidence="7">
    <location>
        <position position="1"/>
    </location>
</feature>
<evidence type="ECO:0000256" key="4">
    <source>
        <dbReference type="ARBA" id="ARBA00023242"/>
    </source>
</evidence>
<keyword evidence="1" id="KW-0805">Transcription regulation</keyword>
<dbReference type="GO" id="GO:0000981">
    <property type="term" value="F:DNA-binding transcription factor activity, RNA polymerase II-specific"/>
    <property type="evidence" value="ECO:0007669"/>
    <property type="project" value="InterPro"/>
</dbReference>
<feature type="compositionally biased region" description="Polar residues" evidence="5">
    <location>
        <begin position="144"/>
        <end position="153"/>
    </location>
</feature>
<evidence type="ECO:0000313" key="8">
    <source>
        <dbReference type="Proteomes" id="UP000034291"/>
    </source>
</evidence>